<dbReference type="GO" id="GO:0005737">
    <property type="term" value="C:cytoplasm"/>
    <property type="evidence" value="ECO:0007669"/>
    <property type="project" value="UniProtKB-SubCell"/>
</dbReference>
<dbReference type="HAMAP" id="MF_00658">
    <property type="entry name" value="23SrRNA_methyltr_H"/>
    <property type="match status" value="1"/>
</dbReference>
<evidence type="ECO:0000256" key="2">
    <source>
        <dbReference type="ARBA" id="ARBA00022679"/>
    </source>
</evidence>
<keyword evidence="3 5" id="KW-0949">S-adenosyl-L-methionine</keyword>
<name>A0A6C2UK41_9BACT</name>
<comment type="similarity">
    <text evidence="4 5">Belongs to the RNA methyltransferase RlmH family.</text>
</comment>
<evidence type="ECO:0000313" key="7">
    <source>
        <dbReference type="Proteomes" id="UP000346198"/>
    </source>
</evidence>
<organism evidence="6 7">
    <name type="scientific">Pontiella sulfatireligans</name>
    <dbReference type="NCBI Taxonomy" id="2750658"/>
    <lineage>
        <taxon>Bacteria</taxon>
        <taxon>Pseudomonadati</taxon>
        <taxon>Kiritimatiellota</taxon>
        <taxon>Kiritimatiellia</taxon>
        <taxon>Kiritimatiellales</taxon>
        <taxon>Pontiellaceae</taxon>
        <taxon>Pontiella</taxon>
    </lineage>
</organism>
<feature type="binding site" evidence="5">
    <location>
        <position position="108"/>
    </location>
    <ligand>
        <name>S-adenosyl-L-methionine</name>
        <dbReference type="ChEBI" id="CHEBI:59789"/>
    </ligand>
</feature>
<dbReference type="GO" id="GO:0070038">
    <property type="term" value="F:rRNA (pseudouridine-N3-)-methyltransferase activity"/>
    <property type="evidence" value="ECO:0007669"/>
    <property type="project" value="UniProtKB-UniRule"/>
</dbReference>
<dbReference type="EC" id="2.1.1.177" evidence="5"/>
<gene>
    <name evidence="5 6" type="primary">rlmH</name>
    <name evidence="6" type="ORF">SCARR_02660</name>
</gene>
<dbReference type="RefSeq" id="WP_136061999.1">
    <property type="nucleotide sequence ID" value="NZ_CAAHFH010000001.1"/>
</dbReference>
<reference evidence="6 7" key="1">
    <citation type="submission" date="2019-04" db="EMBL/GenBank/DDBJ databases">
        <authorList>
            <person name="Van Vliet M D."/>
        </authorList>
    </citation>
    <scope>NUCLEOTIDE SEQUENCE [LARGE SCALE GENOMIC DNA]</scope>
    <source>
        <strain evidence="6 7">F21</strain>
    </source>
</reference>
<dbReference type="PANTHER" id="PTHR33603:SF1">
    <property type="entry name" value="RIBOSOMAL RNA LARGE SUBUNIT METHYLTRANSFERASE H"/>
    <property type="match status" value="1"/>
</dbReference>
<comment type="subunit">
    <text evidence="5">Homodimer.</text>
</comment>
<keyword evidence="5" id="KW-0698">rRNA processing</keyword>
<dbReference type="InterPro" id="IPR029026">
    <property type="entry name" value="tRNA_m1G_MTases_N"/>
</dbReference>
<sequence>MKICVLFPGKIKPKALLAAQDEYAKRLKVFGVEVLEYKDEKVSSRTPEQTKQAEAERVFKLLKVGDYLVACDERGKAIKTLEMAALLRASRSGDFPLAGKRRMVIVVGGALGLAESVRQKADAVWQLSPLVMAGGVARIVLLEGLYRAFTVVEGHPYHNE</sequence>
<evidence type="ECO:0000256" key="5">
    <source>
        <dbReference type="HAMAP-Rule" id="MF_00658"/>
    </source>
</evidence>
<dbReference type="Pfam" id="PF02590">
    <property type="entry name" value="SPOUT_MTase"/>
    <property type="match status" value="1"/>
</dbReference>
<comment type="subcellular location">
    <subcellularLocation>
        <location evidence="5">Cytoplasm</location>
    </subcellularLocation>
</comment>
<comment type="function">
    <text evidence="5">Specifically methylates the pseudouridine at position 1915 (m3Psi1915) in 23S rRNA.</text>
</comment>
<proteinExistence type="inferred from homology"/>
<dbReference type="Proteomes" id="UP000346198">
    <property type="component" value="Unassembled WGS sequence"/>
</dbReference>
<accession>A0A6C2UK41</accession>
<keyword evidence="5" id="KW-0963">Cytoplasm</keyword>
<protein>
    <recommendedName>
        <fullName evidence="5">Ribosomal RNA large subunit methyltransferase H</fullName>
        <ecNumber evidence="5">2.1.1.177</ecNumber>
    </recommendedName>
    <alternativeName>
        <fullName evidence="5">23S rRNA (pseudouridine1915-N3)-methyltransferase</fullName>
    </alternativeName>
    <alternativeName>
        <fullName evidence="5">23S rRNA m3Psi1915 methyltransferase</fullName>
    </alternativeName>
    <alternativeName>
        <fullName evidence="5">rRNA (pseudouridine-N3-)-methyltransferase RlmH</fullName>
    </alternativeName>
</protein>
<dbReference type="EMBL" id="CAAHFH010000001">
    <property type="protein sequence ID" value="VGO20595.1"/>
    <property type="molecule type" value="Genomic_DNA"/>
</dbReference>
<dbReference type="CDD" id="cd18081">
    <property type="entry name" value="RlmH-like"/>
    <property type="match status" value="1"/>
</dbReference>
<evidence type="ECO:0000256" key="1">
    <source>
        <dbReference type="ARBA" id="ARBA00022603"/>
    </source>
</evidence>
<feature type="binding site" evidence="5">
    <location>
        <begin position="127"/>
        <end position="132"/>
    </location>
    <ligand>
        <name>S-adenosyl-L-methionine</name>
        <dbReference type="ChEBI" id="CHEBI:59789"/>
    </ligand>
</feature>
<dbReference type="InterPro" id="IPR029028">
    <property type="entry name" value="Alpha/beta_knot_MTases"/>
</dbReference>
<evidence type="ECO:0000256" key="3">
    <source>
        <dbReference type="ARBA" id="ARBA00022691"/>
    </source>
</evidence>
<keyword evidence="1 5" id="KW-0489">Methyltransferase</keyword>
<evidence type="ECO:0000313" key="6">
    <source>
        <dbReference type="EMBL" id="VGO20595.1"/>
    </source>
</evidence>
<dbReference type="PANTHER" id="PTHR33603">
    <property type="entry name" value="METHYLTRANSFERASE"/>
    <property type="match status" value="1"/>
</dbReference>
<dbReference type="AlphaFoldDB" id="A0A6C2UK41"/>
<keyword evidence="7" id="KW-1185">Reference proteome</keyword>
<evidence type="ECO:0000256" key="4">
    <source>
        <dbReference type="ARBA" id="ARBA00038303"/>
    </source>
</evidence>
<dbReference type="SUPFAM" id="SSF75217">
    <property type="entry name" value="alpha/beta knot"/>
    <property type="match status" value="1"/>
</dbReference>
<dbReference type="Gene3D" id="3.40.1280.10">
    <property type="match status" value="1"/>
</dbReference>
<keyword evidence="2 5" id="KW-0808">Transferase</keyword>
<comment type="catalytic activity">
    <reaction evidence="5">
        <text>pseudouridine(1915) in 23S rRNA + S-adenosyl-L-methionine = N(3)-methylpseudouridine(1915) in 23S rRNA + S-adenosyl-L-homocysteine + H(+)</text>
        <dbReference type="Rhea" id="RHEA:42752"/>
        <dbReference type="Rhea" id="RHEA-COMP:10221"/>
        <dbReference type="Rhea" id="RHEA-COMP:10222"/>
        <dbReference type="ChEBI" id="CHEBI:15378"/>
        <dbReference type="ChEBI" id="CHEBI:57856"/>
        <dbReference type="ChEBI" id="CHEBI:59789"/>
        <dbReference type="ChEBI" id="CHEBI:65314"/>
        <dbReference type="ChEBI" id="CHEBI:74486"/>
        <dbReference type="EC" id="2.1.1.177"/>
    </reaction>
</comment>
<dbReference type="PIRSF" id="PIRSF004505">
    <property type="entry name" value="MT_bac"/>
    <property type="match status" value="1"/>
</dbReference>
<comment type="caution">
    <text evidence="5">Lacks conserved residue(s) required for the propagation of feature annotation.</text>
</comment>
<dbReference type="InterPro" id="IPR003742">
    <property type="entry name" value="RlmH-like"/>
</dbReference>